<protein>
    <submittedName>
        <fullName evidence="1">Uncharacterized protein</fullName>
    </submittedName>
</protein>
<dbReference type="EMBL" id="BK014766">
    <property type="protein sequence ID" value="DAD74872.1"/>
    <property type="molecule type" value="Genomic_DNA"/>
</dbReference>
<name>A0A8S5LY92_9CAUD</name>
<organism evidence="1">
    <name type="scientific">Myoviridae sp. ctrnx29</name>
    <dbReference type="NCBI Taxonomy" id="2826704"/>
    <lineage>
        <taxon>Viruses</taxon>
        <taxon>Duplodnaviria</taxon>
        <taxon>Heunggongvirae</taxon>
        <taxon>Uroviricota</taxon>
        <taxon>Caudoviricetes</taxon>
    </lineage>
</organism>
<evidence type="ECO:0000313" key="1">
    <source>
        <dbReference type="EMBL" id="DAD74872.1"/>
    </source>
</evidence>
<sequence>MRCAVPFLMLLIALCSGCARPASDPPPAPAVVSVAQCARPPKPELPPMKGVFLESREGYTLLRVRDARIRAYVAGLEDALNCYEAQLPGDKE</sequence>
<proteinExistence type="predicted"/>
<accession>A0A8S5LY92</accession>
<reference evidence="1" key="1">
    <citation type="journal article" date="2021" name="Proc. Natl. Acad. Sci. U.S.A.">
        <title>A Catalog of Tens of Thousands of Viruses from Human Metagenomes Reveals Hidden Associations with Chronic Diseases.</title>
        <authorList>
            <person name="Tisza M.J."/>
            <person name="Buck C.B."/>
        </authorList>
    </citation>
    <scope>NUCLEOTIDE SEQUENCE</scope>
    <source>
        <strain evidence="1">Ctrnx29</strain>
    </source>
</reference>